<keyword evidence="4" id="KW-1133">Transmembrane helix</keyword>
<sequence>MMKTQPNKSIDKKLTAAQISPPLFRQLLIVAILGFSAIWAIDAYSGIIAVFDAFSYPICITAFILIYLISFSRANQQSLHYLAYLVVAGYLISCSIWHHLPGNGQFSNSAQWLGLNYVIVYLFLDVKKAAPATAIVFVATITGHYFALIQNHTTGEALVVTLNMAIAHAIYIFLLWTVIKLRVTTDQVIARADMLEDFAYIDVLTRALNRRGIEKVFNELNLDSAEQKKNYAILIIDIDHFKQVNDLNGHLIGDKVLTSIAGKIRRSIHPNDILCRWGGEEFVVLTLNRTPQQVMTLAENLRLAVSQLVIDDIANITVSIGVGHSHEASSKEAVFKIADDHLYDAKQSGRNTIRASQA</sequence>
<dbReference type="Proteomes" id="UP000247551">
    <property type="component" value="Unassembled WGS sequence"/>
</dbReference>
<evidence type="ECO:0000256" key="2">
    <source>
        <dbReference type="ARBA" id="ARBA00012528"/>
    </source>
</evidence>
<comment type="cofactor">
    <cofactor evidence="1">
        <name>Mg(2+)</name>
        <dbReference type="ChEBI" id="CHEBI:18420"/>
    </cofactor>
</comment>
<dbReference type="PROSITE" id="PS50887">
    <property type="entry name" value="GGDEF"/>
    <property type="match status" value="1"/>
</dbReference>
<evidence type="ECO:0000313" key="6">
    <source>
        <dbReference type="EMBL" id="PYF80573.1"/>
    </source>
</evidence>
<dbReference type="EMBL" id="QKLW01000006">
    <property type="protein sequence ID" value="PYF80573.1"/>
    <property type="molecule type" value="Genomic_DNA"/>
</dbReference>
<dbReference type="GO" id="GO:0052621">
    <property type="term" value="F:diguanylate cyclase activity"/>
    <property type="evidence" value="ECO:0007669"/>
    <property type="project" value="UniProtKB-EC"/>
</dbReference>
<dbReference type="EC" id="2.7.7.65" evidence="2"/>
<dbReference type="Gene3D" id="3.30.70.270">
    <property type="match status" value="1"/>
</dbReference>
<dbReference type="Pfam" id="PF00990">
    <property type="entry name" value="GGDEF"/>
    <property type="match status" value="1"/>
</dbReference>
<feature type="transmembrane region" description="Helical" evidence="4">
    <location>
        <begin position="23"/>
        <end position="41"/>
    </location>
</feature>
<gene>
    <name evidence="6" type="ORF">DFP75_106215</name>
</gene>
<keyword evidence="7" id="KW-1185">Reference proteome</keyword>
<name>A0A318UXZ3_9GAMM</name>
<feature type="transmembrane region" description="Helical" evidence="4">
    <location>
        <begin position="81"/>
        <end position="100"/>
    </location>
</feature>
<evidence type="ECO:0000256" key="4">
    <source>
        <dbReference type="SAM" id="Phobius"/>
    </source>
</evidence>
<dbReference type="PANTHER" id="PTHR45138:SF9">
    <property type="entry name" value="DIGUANYLATE CYCLASE DGCM-RELATED"/>
    <property type="match status" value="1"/>
</dbReference>
<comment type="catalytic activity">
    <reaction evidence="3">
        <text>2 GTP = 3',3'-c-di-GMP + 2 diphosphate</text>
        <dbReference type="Rhea" id="RHEA:24898"/>
        <dbReference type="ChEBI" id="CHEBI:33019"/>
        <dbReference type="ChEBI" id="CHEBI:37565"/>
        <dbReference type="ChEBI" id="CHEBI:58805"/>
        <dbReference type="EC" id="2.7.7.65"/>
    </reaction>
</comment>
<evidence type="ECO:0000256" key="1">
    <source>
        <dbReference type="ARBA" id="ARBA00001946"/>
    </source>
</evidence>
<dbReference type="InterPro" id="IPR043128">
    <property type="entry name" value="Rev_trsase/Diguanyl_cyclase"/>
</dbReference>
<comment type="caution">
    <text evidence="6">The sequence shown here is derived from an EMBL/GenBank/DDBJ whole genome shotgun (WGS) entry which is preliminary data.</text>
</comment>
<dbReference type="GO" id="GO:0043709">
    <property type="term" value="P:cell adhesion involved in single-species biofilm formation"/>
    <property type="evidence" value="ECO:0007669"/>
    <property type="project" value="TreeGrafter"/>
</dbReference>
<organism evidence="6 7">
    <name type="scientific">Marinomonas alcarazii</name>
    <dbReference type="NCBI Taxonomy" id="491949"/>
    <lineage>
        <taxon>Bacteria</taxon>
        <taxon>Pseudomonadati</taxon>
        <taxon>Pseudomonadota</taxon>
        <taxon>Gammaproteobacteria</taxon>
        <taxon>Oceanospirillales</taxon>
        <taxon>Oceanospirillaceae</taxon>
        <taxon>Marinomonas</taxon>
    </lineage>
</organism>
<feature type="domain" description="GGDEF" evidence="5">
    <location>
        <begin position="229"/>
        <end position="358"/>
    </location>
</feature>
<evidence type="ECO:0000313" key="7">
    <source>
        <dbReference type="Proteomes" id="UP000247551"/>
    </source>
</evidence>
<dbReference type="NCBIfam" id="TIGR00254">
    <property type="entry name" value="GGDEF"/>
    <property type="match status" value="1"/>
</dbReference>
<dbReference type="PANTHER" id="PTHR45138">
    <property type="entry name" value="REGULATORY COMPONENTS OF SENSORY TRANSDUCTION SYSTEM"/>
    <property type="match status" value="1"/>
</dbReference>
<evidence type="ECO:0000256" key="3">
    <source>
        <dbReference type="ARBA" id="ARBA00034247"/>
    </source>
</evidence>
<dbReference type="GO" id="GO:0005886">
    <property type="term" value="C:plasma membrane"/>
    <property type="evidence" value="ECO:0007669"/>
    <property type="project" value="TreeGrafter"/>
</dbReference>
<dbReference type="RefSeq" id="WP_245927059.1">
    <property type="nucleotide sequence ID" value="NZ_QKLW01000006.1"/>
</dbReference>
<dbReference type="AlphaFoldDB" id="A0A318UXZ3"/>
<dbReference type="FunFam" id="3.30.70.270:FF:000001">
    <property type="entry name" value="Diguanylate cyclase domain protein"/>
    <property type="match status" value="1"/>
</dbReference>
<keyword evidence="4" id="KW-0472">Membrane</keyword>
<feature type="transmembrane region" description="Helical" evidence="4">
    <location>
        <begin position="157"/>
        <end position="179"/>
    </location>
</feature>
<dbReference type="InterPro" id="IPR050469">
    <property type="entry name" value="Diguanylate_Cyclase"/>
</dbReference>
<dbReference type="GO" id="GO:1902201">
    <property type="term" value="P:negative regulation of bacterial-type flagellum-dependent cell motility"/>
    <property type="evidence" value="ECO:0007669"/>
    <property type="project" value="TreeGrafter"/>
</dbReference>
<dbReference type="CDD" id="cd01949">
    <property type="entry name" value="GGDEF"/>
    <property type="match status" value="1"/>
</dbReference>
<proteinExistence type="predicted"/>
<dbReference type="SUPFAM" id="SSF55073">
    <property type="entry name" value="Nucleotide cyclase"/>
    <property type="match status" value="1"/>
</dbReference>
<evidence type="ECO:0000259" key="5">
    <source>
        <dbReference type="PROSITE" id="PS50887"/>
    </source>
</evidence>
<dbReference type="InterPro" id="IPR029787">
    <property type="entry name" value="Nucleotide_cyclase"/>
</dbReference>
<dbReference type="InterPro" id="IPR000160">
    <property type="entry name" value="GGDEF_dom"/>
</dbReference>
<dbReference type="SMART" id="SM00267">
    <property type="entry name" value="GGDEF"/>
    <property type="match status" value="1"/>
</dbReference>
<feature type="transmembrane region" description="Helical" evidence="4">
    <location>
        <begin position="47"/>
        <end position="69"/>
    </location>
</feature>
<feature type="transmembrane region" description="Helical" evidence="4">
    <location>
        <begin position="131"/>
        <end position="151"/>
    </location>
</feature>
<keyword evidence="4" id="KW-0812">Transmembrane</keyword>
<protein>
    <recommendedName>
        <fullName evidence="2">diguanylate cyclase</fullName>
        <ecNumber evidence="2">2.7.7.65</ecNumber>
    </recommendedName>
</protein>
<accession>A0A318UXZ3</accession>
<reference evidence="6 7" key="1">
    <citation type="submission" date="2018-06" db="EMBL/GenBank/DDBJ databases">
        <title>Genomic Encyclopedia of Type Strains, Phase III (KMG-III): the genomes of soil and plant-associated and newly described type strains.</title>
        <authorList>
            <person name="Whitman W."/>
        </authorList>
    </citation>
    <scope>NUCLEOTIDE SEQUENCE [LARGE SCALE GENOMIC DNA]</scope>
    <source>
        <strain evidence="6 7">CECT 7730</strain>
    </source>
</reference>